<evidence type="ECO:0000313" key="3">
    <source>
        <dbReference type="Proteomes" id="UP001642360"/>
    </source>
</evidence>
<dbReference type="Proteomes" id="UP001642360">
    <property type="component" value="Unassembled WGS sequence"/>
</dbReference>
<protein>
    <recommendedName>
        <fullName evidence="1">RNase H type-1 domain-containing protein</fullName>
    </recommendedName>
</protein>
<comment type="caution">
    <text evidence="2">The sequence shown here is derived from an EMBL/GenBank/DDBJ whole genome shotgun (WGS) entry which is preliminary data.</text>
</comment>
<evidence type="ECO:0000313" key="2">
    <source>
        <dbReference type="EMBL" id="CAK9174351.1"/>
    </source>
</evidence>
<evidence type="ECO:0000259" key="1">
    <source>
        <dbReference type="Pfam" id="PF13456"/>
    </source>
</evidence>
<accession>A0ABC8TY01</accession>
<dbReference type="Pfam" id="PF13456">
    <property type="entry name" value="RVT_3"/>
    <property type="match status" value="1"/>
</dbReference>
<gene>
    <name evidence="2" type="ORF">ILEXP_LOCUS44098</name>
</gene>
<organism evidence="2 3">
    <name type="scientific">Ilex paraguariensis</name>
    <name type="common">yerba mate</name>
    <dbReference type="NCBI Taxonomy" id="185542"/>
    <lineage>
        <taxon>Eukaryota</taxon>
        <taxon>Viridiplantae</taxon>
        <taxon>Streptophyta</taxon>
        <taxon>Embryophyta</taxon>
        <taxon>Tracheophyta</taxon>
        <taxon>Spermatophyta</taxon>
        <taxon>Magnoliopsida</taxon>
        <taxon>eudicotyledons</taxon>
        <taxon>Gunneridae</taxon>
        <taxon>Pentapetalae</taxon>
        <taxon>asterids</taxon>
        <taxon>campanulids</taxon>
        <taxon>Aquifoliales</taxon>
        <taxon>Aquifoliaceae</taxon>
        <taxon>Ilex</taxon>
    </lineage>
</organism>
<dbReference type="EMBL" id="CAUOFW020006347">
    <property type="protein sequence ID" value="CAK9174351.1"/>
    <property type="molecule type" value="Genomic_DNA"/>
</dbReference>
<dbReference type="AlphaFoldDB" id="A0ABC8TY01"/>
<feature type="domain" description="RNase H type-1" evidence="1">
    <location>
        <begin position="25"/>
        <end position="89"/>
    </location>
</feature>
<keyword evidence="3" id="KW-1185">Reference proteome</keyword>
<name>A0ABC8TY01_9AQUA</name>
<reference evidence="2 3" key="1">
    <citation type="submission" date="2024-02" db="EMBL/GenBank/DDBJ databases">
        <authorList>
            <person name="Vignale AGUSTIN F."/>
            <person name="Sosa J E."/>
            <person name="Modenutti C."/>
        </authorList>
    </citation>
    <scope>NUCLEOTIDE SEQUENCE [LARGE SCALE GENOMIC DNA]</scope>
</reference>
<sequence length="103" mass="11691">MGLSRKINGVLSEENLEAMVAVCTQMAKEINIPLLELEGDSKTIINLGNMEYSEIRHFVDQILDYSTRLLSLTTSWAHRQENLAAHCLGRYVINCSAFLYLEE</sequence>
<dbReference type="InterPro" id="IPR002156">
    <property type="entry name" value="RNaseH_domain"/>
</dbReference>
<proteinExistence type="predicted"/>